<evidence type="ECO:0000313" key="3">
    <source>
        <dbReference type="Proteomes" id="UP001190700"/>
    </source>
</evidence>
<sequence length="572" mass="64147">MPIFKNINALKFKPSHPLFAKATDLGPGGKPKENISLNFCDEHLDPIAIKLRVQAYHQLGVPESGTTVYPQSFLRRNHPHSTQINAKKRMLFAQIEKLESKLTSEIPSRVMIEDVDNGINVWYRARVLREEKMRVEVGYDGWSSEDNEWIDRSSTRIWRGGGERSSKLWRYIGDGAWEPISEAFIVHFQNCQKLALEPDPKSPLFPQGLAVKHVGVQWNELRPKVAHSKEQLLSERVQRLFEESNQARMRRRALHNPEVQVKNKKIIEPITFSSSQAQRFQRNVSTSAIRKALQGHIGNIRIGNILDPKHPVRQLVGQTAPAYGVFVTAMTPPWTVLGEYTGAVKLESEIEDADPHTQLHSFYFELPQEDLEGNDEAMIIDATKVKNELAYINAPDNPATPSAAGEVRRKQNTEFVGVSQGSRRHILAITTCCLTPGSEVLAGYGETYWENFKAMQKNYHCKSSCDADDSVDDSQQATGSRSIKVEVDHKTEPIAGHTDEATSSPYASSANRGRKRVSLTRPEDGEEPSVKTHRYVGSTKSARLNGPIPGPFGPGGVRRRMCARTCSINQLI</sequence>
<proteinExistence type="predicted"/>
<evidence type="ECO:0000256" key="1">
    <source>
        <dbReference type="SAM" id="MobiDB-lite"/>
    </source>
</evidence>
<gene>
    <name evidence="2" type="ORF">CYMTET_42747</name>
</gene>
<dbReference type="EMBL" id="LGRX02028676">
    <property type="protein sequence ID" value="KAK3247763.1"/>
    <property type="molecule type" value="Genomic_DNA"/>
</dbReference>
<dbReference type="InterPro" id="IPR016197">
    <property type="entry name" value="Chromo-like_dom_sf"/>
</dbReference>
<dbReference type="Gene3D" id="2.30.30.140">
    <property type="match status" value="1"/>
</dbReference>
<organism evidence="2 3">
    <name type="scientific">Cymbomonas tetramitiformis</name>
    <dbReference type="NCBI Taxonomy" id="36881"/>
    <lineage>
        <taxon>Eukaryota</taxon>
        <taxon>Viridiplantae</taxon>
        <taxon>Chlorophyta</taxon>
        <taxon>Pyramimonadophyceae</taxon>
        <taxon>Pyramimonadales</taxon>
        <taxon>Pyramimonadaceae</taxon>
        <taxon>Cymbomonas</taxon>
    </lineage>
</organism>
<accession>A0AAE0F0X8</accession>
<dbReference type="InterPro" id="IPR046341">
    <property type="entry name" value="SET_dom_sf"/>
</dbReference>
<evidence type="ECO:0000313" key="2">
    <source>
        <dbReference type="EMBL" id="KAK3247763.1"/>
    </source>
</evidence>
<dbReference type="Proteomes" id="UP001190700">
    <property type="component" value="Unassembled WGS sequence"/>
</dbReference>
<feature type="compositionally biased region" description="Polar residues" evidence="1">
    <location>
        <begin position="501"/>
        <end position="511"/>
    </location>
</feature>
<dbReference type="SUPFAM" id="SSF54160">
    <property type="entry name" value="Chromo domain-like"/>
    <property type="match status" value="1"/>
</dbReference>
<dbReference type="Gene3D" id="2.170.270.10">
    <property type="entry name" value="SET domain"/>
    <property type="match status" value="1"/>
</dbReference>
<feature type="compositionally biased region" description="Basic and acidic residues" evidence="1">
    <location>
        <begin position="483"/>
        <end position="500"/>
    </location>
</feature>
<comment type="caution">
    <text evidence="2">The sequence shown here is derived from an EMBL/GenBank/DDBJ whole genome shotgun (WGS) entry which is preliminary data.</text>
</comment>
<reference evidence="2 3" key="1">
    <citation type="journal article" date="2015" name="Genome Biol. Evol.">
        <title>Comparative Genomics of a Bacterivorous Green Alga Reveals Evolutionary Causalities and Consequences of Phago-Mixotrophic Mode of Nutrition.</title>
        <authorList>
            <person name="Burns J.A."/>
            <person name="Paasch A."/>
            <person name="Narechania A."/>
            <person name="Kim E."/>
        </authorList>
    </citation>
    <scope>NUCLEOTIDE SEQUENCE [LARGE SCALE GENOMIC DNA]</scope>
    <source>
        <strain evidence="2 3">PLY_AMNH</strain>
    </source>
</reference>
<feature type="region of interest" description="Disordered" evidence="1">
    <location>
        <begin position="464"/>
        <end position="552"/>
    </location>
</feature>
<dbReference type="SUPFAM" id="SSF82199">
    <property type="entry name" value="SET domain"/>
    <property type="match status" value="1"/>
</dbReference>
<protein>
    <recommendedName>
        <fullName evidence="4">SET domain-containing protein</fullName>
    </recommendedName>
</protein>
<name>A0AAE0F0X8_9CHLO</name>
<keyword evidence="3" id="KW-1185">Reference proteome</keyword>
<dbReference type="AlphaFoldDB" id="A0AAE0F0X8"/>
<evidence type="ECO:0008006" key="4">
    <source>
        <dbReference type="Google" id="ProtNLM"/>
    </source>
</evidence>